<evidence type="ECO:0000256" key="1">
    <source>
        <dbReference type="SAM" id="Phobius"/>
    </source>
</evidence>
<keyword evidence="1" id="KW-0812">Transmembrane</keyword>
<dbReference type="Proteomes" id="UP001230496">
    <property type="component" value="Chromosome"/>
</dbReference>
<dbReference type="KEGG" id="msaa:QYS49_04940"/>
<dbReference type="SMART" id="SM00530">
    <property type="entry name" value="HTH_XRE"/>
    <property type="match status" value="1"/>
</dbReference>
<protein>
    <submittedName>
        <fullName evidence="3">Helix-turn-helix transcriptional regulator</fullName>
    </submittedName>
</protein>
<dbReference type="SUPFAM" id="SSF47413">
    <property type="entry name" value="lambda repressor-like DNA-binding domains"/>
    <property type="match status" value="1"/>
</dbReference>
<dbReference type="Gene3D" id="1.10.260.40">
    <property type="entry name" value="lambda repressor-like DNA-binding domains"/>
    <property type="match status" value="1"/>
</dbReference>
<dbReference type="CDD" id="cd00093">
    <property type="entry name" value="HTH_XRE"/>
    <property type="match status" value="1"/>
</dbReference>
<dbReference type="InterPro" id="IPR010982">
    <property type="entry name" value="Lambda_DNA-bd_dom_sf"/>
</dbReference>
<dbReference type="InterPro" id="IPR001387">
    <property type="entry name" value="Cro/C1-type_HTH"/>
</dbReference>
<accession>A0AA49GFM4</accession>
<keyword evidence="1" id="KW-1133">Transmembrane helix</keyword>
<dbReference type="EMBL" id="CP129971">
    <property type="protein sequence ID" value="WKK78743.2"/>
    <property type="molecule type" value="Genomic_DNA"/>
</dbReference>
<name>A0AA49GFM4_9BACT</name>
<dbReference type="Gene3D" id="2.60.120.260">
    <property type="entry name" value="Galactose-binding domain-like"/>
    <property type="match status" value="1"/>
</dbReference>
<dbReference type="Pfam" id="PF01381">
    <property type="entry name" value="HTH_3"/>
    <property type="match status" value="1"/>
</dbReference>
<evidence type="ECO:0000313" key="3">
    <source>
        <dbReference type="EMBL" id="WKK78743.2"/>
    </source>
</evidence>
<dbReference type="PROSITE" id="PS50943">
    <property type="entry name" value="HTH_CROC1"/>
    <property type="match status" value="1"/>
</dbReference>
<proteinExistence type="predicted"/>
<keyword evidence="1" id="KW-0472">Membrane</keyword>
<dbReference type="AlphaFoldDB" id="A0AA49GFM4"/>
<evidence type="ECO:0000313" key="4">
    <source>
        <dbReference type="Proteomes" id="UP001230496"/>
    </source>
</evidence>
<sequence>MNQPELGKKILELRLNKGLTQGELAEICNLSLRTIQRTESAEVTPRSHTVKVILSNLGFDPNHSFDDASRKYSTSKSRLPKLPSSMQEKLRSSTMKKLSVFLVLILLVVVGYFYTKENERKAQNIEGWVLRGSKPYSYSIGVDKSEYVTGESSAFLESKEENIEGFGTIMQSADASKYLGKKVKMSAYIKSEDVFNRAGMWLRVDSKNERKRLRFDNMSDRPIVGDTDWKKHEIILPVPPESGRLSYGFLINGTGIIWIDDIKFEVIESPNVKSTSDNKPESPKNLDFDD</sequence>
<reference evidence="3 4" key="1">
    <citation type="submission" date="2023-08" db="EMBL/GenBank/DDBJ databases">
        <title>Comparative genomics and taxonomic characterization of three novel marine species of genus Marivirga.</title>
        <authorList>
            <person name="Muhammad N."/>
            <person name="Kim S.-G."/>
        </authorList>
    </citation>
    <scope>NUCLEOTIDE SEQUENCE [LARGE SCALE GENOMIC DNA]</scope>
    <source>
        <strain evidence="3 4">BDSF4-3</strain>
    </source>
</reference>
<keyword evidence="4" id="KW-1185">Reference proteome</keyword>
<gene>
    <name evidence="3" type="ORF">QYS49_04940</name>
</gene>
<organism evidence="3 4">
    <name type="scientific">Marivirga salinarum</name>
    <dbReference type="NCBI Taxonomy" id="3059078"/>
    <lineage>
        <taxon>Bacteria</taxon>
        <taxon>Pseudomonadati</taxon>
        <taxon>Bacteroidota</taxon>
        <taxon>Cytophagia</taxon>
        <taxon>Cytophagales</taxon>
        <taxon>Marivirgaceae</taxon>
        <taxon>Marivirga</taxon>
    </lineage>
</organism>
<dbReference type="GO" id="GO:0003677">
    <property type="term" value="F:DNA binding"/>
    <property type="evidence" value="ECO:0007669"/>
    <property type="project" value="InterPro"/>
</dbReference>
<dbReference type="RefSeq" id="WP_308350240.1">
    <property type="nucleotide sequence ID" value="NZ_CP129971.1"/>
</dbReference>
<feature type="domain" description="HTH cro/C1-type" evidence="2">
    <location>
        <begin position="10"/>
        <end position="64"/>
    </location>
</feature>
<evidence type="ECO:0000259" key="2">
    <source>
        <dbReference type="PROSITE" id="PS50943"/>
    </source>
</evidence>
<feature type="transmembrane region" description="Helical" evidence="1">
    <location>
        <begin position="98"/>
        <end position="115"/>
    </location>
</feature>